<name>A0A9N7TJL1_PLEPL</name>
<evidence type="ECO:0000259" key="2">
    <source>
        <dbReference type="PROSITE" id="PS50004"/>
    </source>
</evidence>
<evidence type="ECO:0000256" key="1">
    <source>
        <dbReference type="SAM" id="MobiDB-lite"/>
    </source>
</evidence>
<dbReference type="EMBL" id="CADEAL010000042">
    <property type="protein sequence ID" value="CAB1413183.1"/>
    <property type="molecule type" value="Genomic_DNA"/>
</dbReference>
<dbReference type="InterPro" id="IPR035892">
    <property type="entry name" value="C2_domain_sf"/>
</dbReference>
<proteinExistence type="predicted"/>
<dbReference type="SUPFAM" id="SSF49562">
    <property type="entry name" value="C2 domain (Calcium/lipid-binding domain, CaLB)"/>
    <property type="match status" value="1"/>
</dbReference>
<dbReference type="AlphaFoldDB" id="A0A9N7TJL1"/>
<feature type="domain" description="C2" evidence="2">
    <location>
        <begin position="46"/>
        <end position="165"/>
    </location>
</feature>
<keyword evidence="4" id="KW-1185">Reference proteome</keyword>
<evidence type="ECO:0000313" key="4">
    <source>
        <dbReference type="Proteomes" id="UP001153269"/>
    </source>
</evidence>
<feature type="region of interest" description="Disordered" evidence="1">
    <location>
        <begin position="201"/>
        <end position="224"/>
    </location>
</feature>
<dbReference type="SMART" id="SM00239">
    <property type="entry name" value="C2"/>
    <property type="match status" value="1"/>
</dbReference>
<organism evidence="3 4">
    <name type="scientific">Pleuronectes platessa</name>
    <name type="common">European plaice</name>
    <dbReference type="NCBI Taxonomy" id="8262"/>
    <lineage>
        <taxon>Eukaryota</taxon>
        <taxon>Metazoa</taxon>
        <taxon>Chordata</taxon>
        <taxon>Craniata</taxon>
        <taxon>Vertebrata</taxon>
        <taxon>Euteleostomi</taxon>
        <taxon>Actinopterygii</taxon>
        <taxon>Neopterygii</taxon>
        <taxon>Teleostei</taxon>
        <taxon>Neoteleostei</taxon>
        <taxon>Acanthomorphata</taxon>
        <taxon>Carangaria</taxon>
        <taxon>Pleuronectiformes</taxon>
        <taxon>Pleuronectoidei</taxon>
        <taxon>Pleuronectidae</taxon>
        <taxon>Pleuronectes</taxon>
    </lineage>
</organism>
<gene>
    <name evidence="3" type="ORF">PLEPLA_LOCUS883</name>
</gene>
<dbReference type="PANTHER" id="PTHR46848:SF1">
    <property type="entry name" value="REGULATOR OF G-PROTEIN SIGNALING 3"/>
    <property type="match status" value="1"/>
</dbReference>
<dbReference type="InterPro" id="IPR000008">
    <property type="entry name" value="C2_dom"/>
</dbReference>
<evidence type="ECO:0000313" key="3">
    <source>
        <dbReference type="EMBL" id="CAB1413183.1"/>
    </source>
</evidence>
<sequence>MWTKMAATAPGTISAAALSNKMTCLKVYLRKTPANSPQTSSFLLSTHGQLKLSIVQEQEVLVVSVLEARGMLESCQGACDSYVKVGMSPDSDPTDRQKTQMVPHCRNPIFLQTFYFVVSERDLNKRLLFTMWNSDSTTRMSALLGCLSFGVRSLMDRDEEVQGWYYLLGEELGRKKHLKVPTQHSCHTTGQPRLDAVLSNHGAAPETNRPENMQCLTLPDHSPP</sequence>
<dbReference type="PROSITE" id="PS50004">
    <property type="entry name" value="C2"/>
    <property type="match status" value="1"/>
</dbReference>
<reference evidence="3" key="1">
    <citation type="submission" date="2020-03" db="EMBL/GenBank/DDBJ databases">
        <authorList>
            <person name="Weist P."/>
        </authorList>
    </citation>
    <scope>NUCLEOTIDE SEQUENCE</scope>
</reference>
<protein>
    <recommendedName>
        <fullName evidence="2">C2 domain-containing protein</fullName>
    </recommendedName>
</protein>
<dbReference type="Pfam" id="PF00168">
    <property type="entry name" value="C2"/>
    <property type="match status" value="1"/>
</dbReference>
<dbReference type="GO" id="GO:0005886">
    <property type="term" value="C:plasma membrane"/>
    <property type="evidence" value="ECO:0007669"/>
    <property type="project" value="TreeGrafter"/>
</dbReference>
<accession>A0A9N7TJL1</accession>
<dbReference type="Gene3D" id="2.60.40.150">
    <property type="entry name" value="C2 domain"/>
    <property type="match status" value="1"/>
</dbReference>
<dbReference type="Proteomes" id="UP001153269">
    <property type="component" value="Unassembled WGS sequence"/>
</dbReference>
<dbReference type="GO" id="GO:0005634">
    <property type="term" value="C:nucleus"/>
    <property type="evidence" value="ECO:0007669"/>
    <property type="project" value="TreeGrafter"/>
</dbReference>
<comment type="caution">
    <text evidence="3">The sequence shown here is derived from an EMBL/GenBank/DDBJ whole genome shotgun (WGS) entry which is preliminary data.</text>
</comment>
<dbReference type="PANTHER" id="PTHR46848">
    <property type="entry name" value="REGULATOR OF G-PROTEIN SIGNALING 3"/>
    <property type="match status" value="1"/>
</dbReference>